<feature type="compositionally biased region" description="Basic and acidic residues" evidence="3">
    <location>
        <begin position="91"/>
        <end position="107"/>
    </location>
</feature>
<feature type="compositionally biased region" description="Basic and acidic residues" evidence="3">
    <location>
        <begin position="9"/>
        <end position="43"/>
    </location>
</feature>
<evidence type="ECO:0000256" key="3">
    <source>
        <dbReference type="SAM" id="MobiDB-lite"/>
    </source>
</evidence>
<evidence type="ECO:0000256" key="1">
    <source>
        <dbReference type="ARBA" id="ARBA00004123"/>
    </source>
</evidence>
<feature type="non-terminal residue" evidence="5">
    <location>
        <position position="1"/>
    </location>
</feature>
<organism evidence="5 6">
    <name type="scientific">Sphaerobolus stellatus (strain SS14)</name>
    <dbReference type="NCBI Taxonomy" id="990650"/>
    <lineage>
        <taxon>Eukaryota</taxon>
        <taxon>Fungi</taxon>
        <taxon>Dikarya</taxon>
        <taxon>Basidiomycota</taxon>
        <taxon>Agaricomycotina</taxon>
        <taxon>Agaricomycetes</taxon>
        <taxon>Phallomycetidae</taxon>
        <taxon>Geastrales</taxon>
        <taxon>Sphaerobolaceae</taxon>
        <taxon>Sphaerobolus</taxon>
    </lineage>
</organism>
<proteinExistence type="predicted"/>
<sequence length="124" mass="13944">EDEVVFLDSVREKQMEEERERKEREGEELKAFREAVAARENELSKPPPVEPPKAKSPPTAVKGKPAVAIKRDRDKLKGIVVKKKKATVSKDAPKQPEGKVDSSREDSDQPNAKRRKVEEDSSPS</sequence>
<dbReference type="AlphaFoldDB" id="A0A0C9TPE7"/>
<feature type="region of interest" description="Disordered" evidence="3">
    <location>
        <begin position="1"/>
        <end position="124"/>
    </location>
</feature>
<name>A0A0C9TPE7_SPHS4</name>
<feature type="domain" description="FAM192A/Fyv6 N-terminal" evidence="4">
    <location>
        <begin position="1"/>
        <end position="33"/>
    </location>
</feature>
<dbReference type="Pfam" id="PF10187">
    <property type="entry name" value="FAM192A_Fyv6_N"/>
    <property type="match status" value="1"/>
</dbReference>
<gene>
    <name evidence="5" type="ORF">M422DRAFT_275542</name>
</gene>
<feature type="compositionally biased region" description="Pro residues" evidence="3">
    <location>
        <begin position="45"/>
        <end position="55"/>
    </location>
</feature>
<protein>
    <recommendedName>
        <fullName evidence="4">FAM192A/Fyv6 N-terminal domain-containing protein</fullName>
    </recommendedName>
</protein>
<evidence type="ECO:0000259" key="4">
    <source>
        <dbReference type="Pfam" id="PF10187"/>
    </source>
</evidence>
<dbReference type="Proteomes" id="UP000054279">
    <property type="component" value="Unassembled WGS sequence"/>
</dbReference>
<evidence type="ECO:0000313" key="6">
    <source>
        <dbReference type="Proteomes" id="UP000054279"/>
    </source>
</evidence>
<accession>A0A0C9TPE7</accession>
<comment type="subcellular location">
    <subcellularLocation>
        <location evidence="1">Nucleus</location>
    </subcellularLocation>
</comment>
<dbReference type="HOGENOM" id="CLU_2009487_0_0_1"/>
<dbReference type="InterPro" id="IPR019331">
    <property type="entry name" value="FAM192A/Fyv6_N"/>
</dbReference>
<dbReference type="EMBL" id="KN837583">
    <property type="protein sequence ID" value="KIJ23804.1"/>
    <property type="molecule type" value="Genomic_DNA"/>
</dbReference>
<reference evidence="5 6" key="1">
    <citation type="submission" date="2014-06" db="EMBL/GenBank/DDBJ databases">
        <title>Evolutionary Origins and Diversification of the Mycorrhizal Mutualists.</title>
        <authorList>
            <consortium name="DOE Joint Genome Institute"/>
            <consortium name="Mycorrhizal Genomics Consortium"/>
            <person name="Kohler A."/>
            <person name="Kuo A."/>
            <person name="Nagy L.G."/>
            <person name="Floudas D."/>
            <person name="Copeland A."/>
            <person name="Barry K.W."/>
            <person name="Cichocki N."/>
            <person name="Veneault-Fourrey C."/>
            <person name="LaButti K."/>
            <person name="Lindquist E.A."/>
            <person name="Lipzen A."/>
            <person name="Lundell T."/>
            <person name="Morin E."/>
            <person name="Murat C."/>
            <person name="Riley R."/>
            <person name="Ohm R."/>
            <person name="Sun H."/>
            <person name="Tunlid A."/>
            <person name="Henrissat B."/>
            <person name="Grigoriev I.V."/>
            <person name="Hibbett D.S."/>
            <person name="Martin F."/>
        </authorList>
    </citation>
    <scope>NUCLEOTIDE SEQUENCE [LARGE SCALE GENOMIC DNA]</scope>
    <source>
        <strain evidence="5 6">SS14</strain>
    </source>
</reference>
<evidence type="ECO:0000256" key="2">
    <source>
        <dbReference type="ARBA" id="ARBA00023242"/>
    </source>
</evidence>
<evidence type="ECO:0000313" key="5">
    <source>
        <dbReference type="EMBL" id="KIJ23804.1"/>
    </source>
</evidence>
<keyword evidence="2" id="KW-0539">Nucleus</keyword>
<dbReference type="GO" id="GO:0005634">
    <property type="term" value="C:nucleus"/>
    <property type="evidence" value="ECO:0007669"/>
    <property type="project" value="UniProtKB-SubCell"/>
</dbReference>
<keyword evidence="6" id="KW-1185">Reference proteome</keyword>